<evidence type="ECO:0000313" key="2">
    <source>
        <dbReference type="EMBL" id="ASY19871.1"/>
    </source>
</evidence>
<reference evidence="2 3" key="1">
    <citation type="submission" date="2016-07" db="EMBL/GenBank/DDBJ databases">
        <title>High microdiversification within the ubiquitous acI lineage of Actinobacteria.</title>
        <authorList>
            <person name="Neuenschwander S.M."/>
            <person name="Salcher M."/>
            <person name="Ghai R."/>
            <person name="Pernthaler J."/>
        </authorList>
    </citation>
    <scope>NUCLEOTIDE SEQUENCE [LARGE SCALE GENOMIC DNA]</scope>
    <source>
        <strain evidence="2">MMS-IIA-15</strain>
    </source>
</reference>
<dbReference type="InterPro" id="IPR002937">
    <property type="entry name" value="Amino_oxidase"/>
</dbReference>
<name>A0A249KSX2_9ACTN</name>
<accession>A0A249KSX2</accession>
<evidence type="ECO:0000259" key="1">
    <source>
        <dbReference type="Pfam" id="PF01593"/>
    </source>
</evidence>
<dbReference type="KEGG" id="pvn:A7sIIA15_03085"/>
<proteinExistence type="predicted"/>
<evidence type="ECO:0000313" key="3">
    <source>
        <dbReference type="Proteomes" id="UP000217186"/>
    </source>
</evidence>
<feature type="domain" description="Amine oxidase" evidence="1">
    <location>
        <begin position="14"/>
        <end position="388"/>
    </location>
</feature>
<organism evidence="2 3">
    <name type="scientific">Candidatus Planktophila vernalis</name>
    <dbReference type="NCBI Taxonomy" id="1884907"/>
    <lineage>
        <taxon>Bacteria</taxon>
        <taxon>Bacillati</taxon>
        <taxon>Actinomycetota</taxon>
        <taxon>Actinomycetes</taxon>
        <taxon>Candidatus Nanopelagicales</taxon>
        <taxon>Candidatus Nanopelagicaceae</taxon>
        <taxon>Candidatus Planktophila</taxon>
    </lineage>
</organism>
<dbReference type="RefSeq" id="WP_095685744.1">
    <property type="nucleotide sequence ID" value="NZ_CP016776.1"/>
</dbReference>
<protein>
    <submittedName>
        <fullName evidence="2">Putative phytoene desaturase</fullName>
    </submittedName>
</protein>
<gene>
    <name evidence="2" type="ORF">A7sIIA15_03085</name>
</gene>
<dbReference type="InterPro" id="IPR036188">
    <property type="entry name" value="FAD/NAD-bd_sf"/>
</dbReference>
<dbReference type="Pfam" id="PF01593">
    <property type="entry name" value="Amino_oxidase"/>
    <property type="match status" value="1"/>
</dbReference>
<dbReference type="EMBL" id="CP016776">
    <property type="protein sequence ID" value="ASY19871.1"/>
    <property type="molecule type" value="Genomic_DNA"/>
</dbReference>
<dbReference type="AlphaFoldDB" id="A0A249KSX2"/>
<dbReference type="SUPFAM" id="SSF51905">
    <property type="entry name" value="FAD/NAD(P)-binding domain"/>
    <property type="match status" value="1"/>
</dbReference>
<dbReference type="Gene3D" id="3.50.50.60">
    <property type="entry name" value="FAD/NAD(P)-binding domain"/>
    <property type="match status" value="1"/>
</dbReference>
<dbReference type="GO" id="GO:0016491">
    <property type="term" value="F:oxidoreductase activity"/>
    <property type="evidence" value="ECO:0007669"/>
    <property type="project" value="InterPro"/>
</dbReference>
<dbReference type="Proteomes" id="UP000217186">
    <property type="component" value="Chromosome"/>
</dbReference>
<dbReference type="PANTHER" id="PTHR42841">
    <property type="entry name" value="AMINE OXIDASE"/>
    <property type="match status" value="1"/>
</dbReference>
<keyword evidence="3" id="KW-1185">Reference proteome</keyword>
<sequence>MSKSSDVLIVGAGLAGLNAAIQLQAAGRSVTVIEASDRAGGRVASDHIDGYICDRGFQLINSKYPALMELDVIDEIDFIPAPRVIEVSLGTERIALGDPRKAPFSALHRGTGSLNEKVNFARIIFSKLKGEQSLGQALRKAGCGTTYERVLRPFLQGVFLADPDKVDAHYGQIVIRSFVTGSPGIPKFGVGQLSQALASRIVDLQLNVRAERIVGNTVQTSAGDFAAKDILIATDATTATQLLELGEVCRMQGCVTWYHATDQNPSGTGRLLIDGQKRGPVFNSLVISDISKAYAPNGMHLISSTTELGTTDSEVRRHLSTMWGVETRDWQLIAKYEIPSALSLHEVGKALTQPTKISDHLYVAGDHRTVPSQQGALFSGSLAAQLILN</sequence>
<dbReference type="OrthoDB" id="9767561at2"/>